<dbReference type="OrthoDB" id="3675048at2"/>
<protein>
    <submittedName>
        <fullName evidence="1">Uncharacterized protein</fullName>
    </submittedName>
</protein>
<evidence type="ECO:0000313" key="2">
    <source>
        <dbReference type="Proteomes" id="UP000292564"/>
    </source>
</evidence>
<dbReference type="AlphaFoldDB" id="A0A4V2G7Q7"/>
<comment type="caution">
    <text evidence="1">The sequence shown here is derived from an EMBL/GenBank/DDBJ whole genome shotgun (WGS) entry which is preliminary data.</text>
</comment>
<dbReference type="EMBL" id="SHKY01000001">
    <property type="protein sequence ID" value="RZU53496.1"/>
    <property type="molecule type" value="Genomic_DNA"/>
</dbReference>
<sequence>MNVVVDTRDIEPKYLVNLVTIVNGQQVPLPGCLTAEQAAQAQSYLDKDGYGPYKDEEKAGYLAYLNFLKNHKTIEIVPANHAAFDPSKYTTQPDIVDDPVLPTVPNYEGGDAGSGIQVNTDALRTFAKNLDELKKYVVLARDKVKLVDAKPGFFSNAAELKKNVSNLKRDSELLLTGMAESFVDLQTDIGTLVKEYDTVEELNALSSEDLAAIFKESFGDISGLGGKSG</sequence>
<accession>A0A4V2G7Q7</accession>
<reference evidence="1 2" key="1">
    <citation type="submission" date="2019-02" db="EMBL/GenBank/DDBJ databases">
        <title>Sequencing the genomes of 1000 actinobacteria strains.</title>
        <authorList>
            <person name="Klenk H.-P."/>
        </authorList>
    </citation>
    <scope>NUCLEOTIDE SEQUENCE [LARGE SCALE GENOMIC DNA]</scope>
    <source>
        <strain evidence="1 2">DSM 45162</strain>
    </source>
</reference>
<proteinExistence type="predicted"/>
<keyword evidence="2" id="KW-1185">Reference proteome</keyword>
<name>A0A4V2G7Q7_9ACTN</name>
<gene>
    <name evidence="1" type="ORF">EV385_5425</name>
</gene>
<dbReference type="RefSeq" id="WP_130511980.1">
    <property type="nucleotide sequence ID" value="NZ_SHKY01000001.1"/>
</dbReference>
<dbReference type="Proteomes" id="UP000292564">
    <property type="component" value="Unassembled WGS sequence"/>
</dbReference>
<evidence type="ECO:0000313" key="1">
    <source>
        <dbReference type="EMBL" id="RZU53496.1"/>
    </source>
</evidence>
<organism evidence="1 2">
    <name type="scientific">Krasilnikovia cinnamomea</name>
    <dbReference type="NCBI Taxonomy" id="349313"/>
    <lineage>
        <taxon>Bacteria</taxon>
        <taxon>Bacillati</taxon>
        <taxon>Actinomycetota</taxon>
        <taxon>Actinomycetes</taxon>
        <taxon>Micromonosporales</taxon>
        <taxon>Micromonosporaceae</taxon>
        <taxon>Krasilnikovia</taxon>
    </lineage>
</organism>